<sequence length="48" mass="4931">MSDDSKKPAGPAKETDSRNFKAGIAVGIGSAAIVAALLYARSGKPRKK</sequence>
<evidence type="ECO:0000313" key="2">
    <source>
        <dbReference type="EMBL" id="GLR46290.1"/>
    </source>
</evidence>
<proteinExistence type="predicted"/>
<feature type="transmembrane region" description="Helical" evidence="1">
    <location>
        <begin position="20"/>
        <end position="40"/>
    </location>
</feature>
<keyword evidence="1" id="KW-0812">Transmembrane</keyword>
<evidence type="ECO:0000313" key="3">
    <source>
        <dbReference type="Proteomes" id="UP001156703"/>
    </source>
</evidence>
<name>A0ABQ5Z2P9_9SPHN</name>
<dbReference type="Proteomes" id="UP001156703">
    <property type="component" value="Unassembled WGS sequence"/>
</dbReference>
<accession>A0ABQ5Z2P9</accession>
<protein>
    <recommendedName>
        <fullName evidence="4">Isopropylmalate isomerase</fullName>
    </recommendedName>
</protein>
<evidence type="ECO:0008006" key="4">
    <source>
        <dbReference type="Google" id="ProtNLM"/>
    </source>
</evidence>
<comment type="caution">
    <text evidence="2">The sequence shown here is derived from an EMBL/GenBank/DDBJ whole genome shotgun (WGS) entry which is preliminary data.</text>
</comment>
<reference evidence="3" key="1">
    <citation type="journal article" date="2019" name="Int. J. Syst. Evol. Microbiol.">
        <title>The Global Catalogue of Microorganisms (GCM) 10K type strain sequencing project: providing services to taxonomists for standard genome sequencing and annotation.</title>
        <authorList>
            <consortium name="The Broad Institute Genomics Platform"/>
            <consortium name="The Broad Institute Genome Sequencing Center for Infectious Disease"/>
            <person name="Wu L."/>
            <person name="Ma J."/>
        </authorList>
    </citation>
    <scope>NUCLEOTIDE SEQUENCE [LARGE SCALE GENOMIC DNA]</scope>
    <source>
        <strain evidence="3">NBRC 102146</strain>
    </source>
</reference>
<gene>
    <name evidence="2" type="ORF">GCM10007925_00010</name>
</gene>
<evidence type="ECO:0000256" key="1">
    <source>
        <dbReference type="SAM" id="Phobius"/>
    </source>
</evidence>
<keyword evidence="3" id="KW-1185">Reference proteome</keyword>
<dbReference type="RefSeq" id="WP_156956866.1">
    <property type="nucleotide sequence ID" value="NZ_BSOO01000001.1"/>
</dbReference>
<keyword evidence="1" id="KW-0472">Membrane</keyword>
<dbReference type="EMBL" id="BSOO01000001">
    <property type="protein sequence ID" value="GLR46290.1"/>
    <property type="molecule type" value="Genomic_DNA"/>
</dbReference>
<organism evidence="2 3">
    <name type="scientific">Sphingomonas astaxanthinifaciens DSM 22298</name>
    <dbReference type="NCBI Taxonomy" id="1123267"/>
    <lineage>
        <taxon>Bacteria</taxon>
        <taxon>Pseudomonadati</taxon>
        <taxon>Pseudomonadota</taxon>
        <taxon>Alphaproteobacteria</taxon>
        <taxon>Sphingomonadales</taxon>
        <taxon>Sphingomonadaceae</taxon>
        <taxon>Sphingomonas</taxon>
    </lineage>
</organism>
<keyword evidence="1" id="KW-1133">Transmembrane helix</keyword>